<feature type="signal peptide" evidence="1">
    <location>
        <begin position="1"/>
        <end position="24"/>
    </location>
</feature>
<proteinExistence type="predicted"/>
<feature type="chain" id="PRO_5047431098" evidence="1">
    <location>
        <begin position="25"/>
        <end position="180"/>
    </location>
</feature>
<evidence type="ECO:0000313" key="3">
    <source>
        <dbReference type="Proteomes" id="UP001321520"/>
    </source>
</evidence>
<sequence>MRFIKLFGITTTLLILFPFQQALSADVGLKNKKEAWRMKIEMDFQAAPIKTKAQLDSYLAVTPIENTPFKALAETEREIFIDTLVFTDKGLASFHADVLSYGPTATEVYNILALFGSQSATPSLHALTIESEADRSIMASDQALQDWILYEHLCTYIIQGFWACDRNTPYRCFVERCSRM</sequence>
<accession>A0ABY9E7P5</accession>
<evidence type="ECO:0000313" key="2">
    <source>
        <dbReference type="EMBL" id="WKD48172.1"/>
    </source>
</evidence>
<dbReference type="RefSeq" id="WP_301413812.1">
    <property type="nucleotide sequence ID" value="NZ_CP098023.1"/>
</dbReference>
<name>A0ABY9E7P5_9GAMM</name>
<dbReference type="Proteomes" id="UP001321520">
    <property type="component" value="Chromosome"/>
</dbReference>
<keyword evidence="3" id="KW-1185">Reference proteome</keyword>
<dbReference type="EMBL" id="CP098023">
    <property type="protein sequence ID" value="WKD48172.1"/>
    <property type="molecule type" value="Genomic_DNA"/>
</dbReference>
<organism evidence="2 3">
    <name type="scientific">Microbulbifer spongiae</name>
    <dbReference type="NCBI Taxonomy" id="2944933"/>
    <lineage>
        <taxon>Bacteria</taxon>
        <taxon>Pseudomonadati</taxon>
        <taxon>Pseudomonadota</taxon>
        <taxon>Gammaproteobacteria</taxon>
        <taxon>Cellvibrionales</taxon>
        <taxon>Microbulbiferaceae</taxon>
        <taxon>Microbulbifer</taxon>
    </lineage>
</organism>
<evidence type="ECO:0000256" key="1">
    <source>
        <dbReference type="SAM" id="SignalP"/>
    </source>
</evidence>
<protein>
    <submittedName>
        <fullName evidence="2">Uncharacterized protein</fullName>
    </submittedName>
</protein>
<keyword evidence="1" id="KW-0732">Signal</keyword>
<gene>
    <name evidence="2" type="ORF">M8T91_09440</name>
</gene>
<reference evidence="2 3" key="1">
    <citation type="submission" date="2022-05" db="EMBL/GenBank/DDBJ databases">
        <title>Microbulbifer sp. nov., isolated from sponge.</title>
        <authorList>
            <person name="Gao L."/>
        </authorList>
    </citation>
    <scope>NUCLEOTIDE SEQUENCE [LARGE SCALE GENOMIC DNA]</scope>
    <source>
        <strain evidence="2 3">MI-G</strain>
    </source>
</reference>